<keyword evidence="8" id="KW-0378">Hydrolase</keyword>
<dbReference type="PANTHER" id="PTHR45668">
    <property type="entry name" value="SERINE/THREONINE-PROTEIN PHOSPHATASE 5-RELATED"/>
    <property type="match status" value="1"/>
</dbReference>
<evidence type="ECO:0000313" key="20">
    <source>
        <dbReference type="EMBL" id="SBS93857.1"/>
    </source>
</evidence>
<dbReference type="InterPro" id="IPR029052">
    <property type="entry name" value="Metallo-depent_PP-like"/>
</dbReference>
<evidence type="ECO:0000256" key="6">
    <source>
        <dbReference type="ARBA" id="ARBA00022723"/>
    </source>
</evidence>
<keyword evidence="10" id="KW-0904">Protein phosphatase</keyword>
<dbReference type="EC" id="3.1.3.16" evidence="5"/>
<dbReference type="InterPro" id="IPR019734">
    <property type="entry name" value="TPR_rpt"/>
</dbReference>
<comment type="catalytic activity">
    <reaction evidence="14">
        <text>O-phospho-L-threonyl-[protein] + H2O = L-threonyl-[protein] + phosphate</text>
        <dbReference type="Rhea" id="RHEA:47004"/>
        <dbReference type="Rhea" id="RHEA-COMP:11060"/>
        <dbReference type="Rhea" id="RHEA-COMP:11605"/>
        <dbReference type="ChEBI" id="CHEBI:15377"/>
        <dbReference type="ChEBI" id="CHEBI:30013"/>
        <dbReference type="ChEBI" id="CHEBI:43474"/>
        <dbReference type="ChEBI" id="CHEBI:61977"/>
        <dbReference type="EC" id="3.1.3.16"/>
    </reaction>
    <physiologicalReaction direction="left-to-right" evidence="14">
        <dbReference type="Rhea" id="RHEA:47005"/>
    </physiologicalReaction>
</comment>
<dbReference type="InterPro" id="IPR004843">
    <property type="entry name" value="Calcineurin-like_PHP"/>
</dbReference>
<keyword evidence="6" id="KW-0479">Metal-binding</keyword>
<feature type="domain" description="Serine/threonine specific protein phosphatases" evidence="18">
    <location>
        <begin position="431"/>
        <end position="707"/>
    </location>
</feature>
<gene>
    <name evidence="20" type="ORF">POVCU1_026800</name>
    <name evidence="19" type="ORF">POVCU2_0029560</name>
</gene>
<accession>A0A1A8WLR5</accession>
<evidence type="ECO:0000256" key="1">
    <source>
        <dbReference type="ARBA" id="ARBA00001936"/>
    </source>
</evidence>
<dbReference type="SUPFAM" id="SSF56300">
    <property type="entry name" value="Metallo-dependent phosphatases"/>
    <property type="match status" value="1"/>
</dbReference>
<dbReference type="PROSITE" id="PS50005">
    <property type="entry name" value="TPR"/>
    <property type="match status" value="1"/>
</dbReference>
<dbReference type="GO" id="GO:0005634">
    <property type="term" value="C:nucleus"/>
    <property type="evidence" value="ECO:0007669"/>
    <property type="project" value="UniProtKB-SubCell"/>
</dbReference>
<evidence type="ECO:0000313" key="22">
    <source>
        <dbReference type="Proteomes" id="UP000078560"/>
    </source>
</evidence>
<dbReference type="Proteomes" id="UP000078546">
    <property type="component" value="Unassembled WGS sequence"/>
</dbReference>
<dbReference type="PRINTS" id="PR00114">
    <property type="entry name" value="STPHPHTASE"/>
</dbReference>
<dbReference type="FunFam" id="3.60.21.10:FF:000036">
    <property type="entry name" value="Serine/threonine protein phosphatase 5"/>
    <property type="match status" value="1"/>
</dbReference>
<dbReference type="Gene3D" id="1.25.40.10">
    <property type="entry name" value="Tetratricopeptide repeat domain"/>
    <property type="match status" value="1"/>
</dbReference>
<sequence>MAYLTEKINSNMKIEEANLNEFKGSLEADTIEGKEMLYTLKESANKSSMGSKEVYSNVEEETEEQFTTNGDMDNEDTGTEEKIKFNICDSDNRCGTDDSSHCSSHNNSNKVMNEEHLKPSESMSIGNNGSSMGPFPGSVGVKEKEQGEGFIQEEKSACKEGVSGIDEVDKVDKIDKGDAGTEKESYGLKKNVRIELLKMCDALKNVGNKHFKENNYVLSEKYYSAAIDIVTKCYDDSNPSNIEYLNKLNIEILPFEVMVEKEDIPLLNEFYMNSAVTKKKDFISIKETDLYIYYTNRSICHMKLESYGLSMHDINEAININPFYAKAYYRKGCFFLLLSDFKNASDCFQKVLKLTKDKNSEIKLKQCRKLLFEQQFQKAIELEQKTPYYKTLILDNLKIQNVEAPIYDRNNLSIDFLKKVVDYISVPNQKLNKKCVCAIVLDVIKLLKELPTLVYLNLQEEETLTICGDIHGQFYDLLNIMKINGYPSENNSYLFNGDFVDRGSFSVEVIIFLYLAKLTFPNNVHLTRGNHETDNMNKLYGFLGELQDKYDEKMHVLFSDSFKFLPLAYVLNKSIFICHGGIPSKADTTLQDIEQIYRNREPLDSGIMTDLLWSDPNEDKGFKPSKRGIGFSFGTDITENFLKKNNLSLIIRSHEVRDEGYSIEQNGLLYTVFSAPNYCDIMKNKGAFLKFKGNSSKPECVTFTEVKHPNVPSLKYAHNLYQNI</sequence>
<evidence type="ECO:0000256" key="5">
    <source>
        <dbReference type="ARBA" id="ARBA00013081"/>
    </source>
</evidence>
<proteinExistence type="inferred from homology"/>
<dbReference type="Pfam" id="PF00149">
    <property type="entry name" value="Metallophos"/>
    <property type="match status" value="1"/>
</dbReference>
<evidence type="ECO:0000259" key="18">
    <source>
        <dbReference type="SMART" id="SM00156"/>
    </source>
</evidence>
<evidence type="ECO:0000256" key="16">
    <source>
        <dbReference type="PROSITE-ProRule" id="PRU00339"/>
    </source>
</evidence>
<organism evidence="20 21">
    <name type="scientific">Plasmodium ovale curtisi</name>
    <dbReference type="NCBI Taxonomy" id="864141"/>
    <lineage>
        <taxon>Eukaryota</taxon>
        <taxon>Sar</taxon>
        <taxon>Alveolata</taxon>
        <taxon>Apicomplexa</taxon>
        <taxon>Aconoidasida</taxon>
        <taxon>Haemosporida</taxon>
        <taxon>Plasmodiidae</taxon>
        <taxon>Plasmodium</taxon>
        <taxon>Plasmodium (Plasmodium)</taxon>
    </lineage>
</organism>
<dbReference type="GO" id="GO:0004722">
    <property type="term" value="F:protein serine/threonine phosphatase activity"/>
    <property type="evidence" value="ECO:0007669"/>
    <property type="project" value="UniProtKB-EC"/>
</dbReference>
<dbReference type="Gene3D" id="3.60.21.10">
    <property type="match status" value="1"/>
</dbReference>
<keyword evidence="12" id="KW-0539">Nucleus</keyword>
<evidence type="ECO:0000256" key="14">
    <source>
        <dbReference type="ARBA" id="ARBA00048832"/>
    </source>
</evidence>
<dbReference type="InterPro" id="IPR051134">
    <property type="entry name" value="PPP_phosphatase"/>
</dbReference>
<dbReference type="EMBL" id="FLQV01000494">
    <property type="protein sequence ID" value="SBS93857.1"/>
    <property type="molecule type" value="Genomic_DNA"/>
</dbReference>
<evidence type="ECO:0000256" key="15">
    <source>
        <dbReference type="ARBA" id="ARBA00073946"/>
    </source>
</evidence>
<keyword evidence="7" id="KW-0677">Repeat</keyword>
<evidence type="ECO:0000256" key="3">
    <source>
        <dbReference type="ARBA" id="ARBA00004123"/>
    </source>
</evidence>
<protein>
    <recommendedName>
        <fullName evidence="15">Serine/threonine-protein phosphatase T</fullName>
        <ecNumber evidence="5">3.1.3.16</ecNumber>
    </recommendedName>
</protein>
<feature type="repeat" description="TPR" evidence="16">
    <location>
        <begin position="325"/>
        <end position="358"/>
    </location>
</feature>
<keyword evidence="9 16" id="KW-0802">TPR repeat</keyword>
<dbReference type="EMBL" id="FLQU01000392">
    <property type="protein sequence ID" value="SBS85077.1"/>
    <property type="molecule type" value="Genomic_DNA"/>
</dbReference>
<reference evidence="21 22" key="2">
    <citation type="submission" date="2016-05" db="EMBL/GenBank/DDBJ databases">
        <authorList>
            <person name="Naeem Raeece"/>
        </authorList>
    </citation>
    <scope>NUCLEOTIDE SEQUENCE [LARGE SCALE GENOMIC DNA]</scope>
</reference>
<evidence type="ECO:0000256" key="2">
    <source>
        <dbReference type="ARBA" id="ARBA00001946"/>
    </source>
</evidence>
<evidence type="ECO:0000256" key="13">
    <source>
        <dbReference type="ARBA" id="ARBA00047986"/>
    </source>
</evidence>
<evidence type="ECO:0000256" key="7">
    <source>
        <dbReference type="ARBA" id="ARBA00022737"/>
    </source>
</evidence>
<comment type="similarity">
    <text evidence="4">Belongs to the PPP phosphatase family. PP-5 (PP-T) subfamily.</text>
</comment>
<evidence type="ECO:0000256" key="10">
    <source>
        <dbReference type="ARBA" id="ARBA00022912"/>
    </source>
</evidence>
<name>A0A1A8WLR5_PLAOA</name>
<comment type="cofactor">
    <cofactor evidence="2">
        <name>Mg(2+)</name>
        <dbReference type="ChEBI" id="CHEBI:18420"/>
    </cofactor>
</comment>
<dbReference type="Pfam" id="PF08321">
    <property type="entry name" value="PPP5"/>
    <property type="match status" value="1"/>
</dbReference>
<evidence type="ECO:0000256" key="8">
    <source>
        <dbReference type="ARBA" id="ARBA00022801"/>
    </source>
</evidence>
<dbReference type="Gene3D" id="1.10.150.160">
    <property type="match status" value="1"/>
</dbReference>
<evidence type="ECO:0000256" key="11">
    <source>
        <dbReference type="ARBA" id="ARBA00023211"/>
    </source>
</evidence>
<dbReference type="InterPro" id="IPR011990">
    <property type="entry name" value="TPR-like_helical_dom_sf"/>
</dbReference>
<comment type="catalytic activity">
    <reaction evidence="13">
        <text>O-phospho-L-seryl-[protein] + H2O = L-seryl-[protein] + phosphate</text>
        <dbReference type="Rhea" id="RHEA:20629"/>
        <dbReference type="Rhea" id="RHEA-COMP:9863"/>
        <dbReference type="Rhea" id="RHEA-COMP:11604"/>
        <dbReference type="ChEBI" id="CHEBI:15377"/>
        <dbReference type="ChEBI" id="CHEBI:29999"/>
        <dbReference type="ChEBI" id="CHEBI:43474"/>
        <dbReference type="ChEBI" id="CHEBI:83421"/>
        <dbReference type="EC" id="3.1.3.16"/>
    </reaction>
    <physiologicalReaction direction="left-to-right" evidence="13">
        <dbReference type="Rhea" id="RHEA:20630"/>
    </physiologicalReaction>
</comment>
<dbReference type="InterPro" id="IPR006186">
    <property type="entry name" value="Ser/Thr-sp_prot-phosphatase"/>
</dbReference>
<evidence type="ECO:0000313" key="21">
    <source>
        <dbReference type="Proteomes" id="UP000078546"/>
    </source>
</evidence>
<keyword evidence="11" id="KW-0464">Manganese</keyword>
<dbReference type="SMART" id="SM00028">
    <property type="entry name" value="TPR"/>
    <property type="match status" value="3"/>
</dbReference>
<evidence type="ECO:0000256" key="9">
    <source>
        <dbReference type="ARBA" id="ARBA00022803"/>
    </source>
</evidence>
<dbReference type="AlphaFoldDB" id="A0A1A8WLR5"/>
<feature type="region of interest" description="Disordered" evidence="17">
    <location>
        <begin position="50"/>
        <end position="76"/>
    </location>
</feature>
<reference evidence="20" key="1">
    <citation type="submission" date="2016-05" db="EMBL/GenBank/DDBJ databases">
        <authorList>
            <person name="Lavstsen T."/>
            <person name="Jespersen J.S."/>
        </authorList>
    </citation>
    <scope>NUCLEOTIDE SEQUENCE [LARGE SCALE GENOMIC DNA]</scope>
</reference>
<dbReference type="SUPFAM" id="SSF48452">
    <property type="entry name" value="TPR-like"/>
    <property type="match status" value="1"/>
</dbReference>
<dbReference type="PANTHER" id="PTHR45668:SF5">
    <property type="entry name" value="SERINE_THREONINE-PROTEIN PHOSPHATASE 5"/>
    <property type="match status" value="1"/>
</dbReference>
<dbReference type="SMART" id="SM00156">
    <property type="entry name" value="PP2Ac"/>
    <property type="match status" value="1"/>
</dbReference>
<dbReference type="GO" id="GO:0005737">
    <property type="term" value="C:cytoplasm"/>
    <property type="evidence" value="ECO:0007669"/>
    <property type="project" value="UniProtKB-ARBA"/>
</dbReference>
<dbReference type="GO" id="GO:0046872">
    <property type="term" value="F:metal ion binding"/>
    <property type="evidence" value="ECO:0007669"/>
    <property type="project" value="UniProtKB-KW"/>
</dbReference>
<dbReference type="Proteomes" id="UP000078560">
    <property type="component" value="Unassembled WGS sequence"/>
</dbReference>
<evidence type="ECO:0000256" key="17">
    <source>
        <dbReference type="SAM" id="MobiDB-lite"/>
    </source>
</evidence>
<dbReference type="VEuPathDB" id="PlasmoDB:PocGH01_11024100"/>
<evidence type="ECO:0000313" key="19">
    <source>
        <dbReference type="EMBL" id="SBS85077.1"/>
    </source>
</evidence>
<comment type="cofactor">
    <cofactor evidence="1">
        <name>Mn(2+)</name>
        <dbReference type="ChEBI" id="CHEBI:29035"/>
    </cofactor>
</comment>
<dbReference type="InterPro" id="IPR013235">
    <property type="entry name" value="PPP_dom"/>
</dbReference>
<comment type="subcellular location">
    <subcellularLocation>
        <location evidence="3">Nucleus</location>
    </subcellularLocation>
</comment>
<evidence type="ECO:0000256" key="12">
    <source>
        <dbReference type="ARBA" id="ARBA00023242"/>
    </source>
</evidence>
<evidence type="ECO:0000256" key="4">
    <source>
        <dbReference type="ARBA" id="ARBA00008786"/>
    </source>
</evidence>